<feature type="compositionally biased region" description="Basic and acidic residues" evidence="1">
    <location>
        <begin position="120"/>
        <end position="130"/>
    </location>
</feature>
<sequence length="271" mass="28226">EPEIQAAGQGADQASADAVSQDGRPGRAGEGDPGATAPGRVSGPQVRRTRGARGRPGAGRLRGAHQGRGPLRRGPEDRVLHLRHAKHSRGDQALLPRQGVGDARTPGPAGAAPVCQGGDPRPDGQERPLADDPGALRGAGGRRGERRRGPHPGTGVQHREPRRPREPRRAGGRHRHGPPGRQRLAHRGVGGQDTPAEGRRRAQGAAAADTQAPVQRGQDADGDSGPHRCQPDARLAPAPAGLARPARGACRDGERTPAHDDYFGRGPCRAV</sequence>
<feature type="non-terminal residue" evidence="2">
    <location>
        <position position="271"/>
    </location>
</feature>
<feature type="region of interest" description="Disordered" evidence="1">
    <location>
        <begin position="1"/>
        <end position="271"/>
    </location>
</feature>
<organism evidence="2">
    <name type="scientific">uncultured Rubrobacteraceae bacterium</name>
    <dbReference type="NCBI Taxonomy" id="349277"/>
    <lineage>
        <taxon>Bacteria</taxon>
        <taxon>Bacillati</taxon>
        <taxon>Actinomycetota</taxon>
        <taxon>Rubrobacteria</taxon>
        <taxon>Rubrobacterales</taxon>
        <taxon>Rubrobacteraceae</taxon>
        <taxon>environmental samples</taxon>
    </lineage>
</organism>
<evidence type="ECO:0000313" key="2">
    <source>
        <dbReference type="EMBL" id="CAA9438050.1"/>
    </source>
</evidence>
<name>A0A6J4Q8T5_9ACTN</name>
<feature type="compositionally biased region" description="Basic and acidic residues" evidence="1">
    <location>
        <begin position="249"/>
        <end position="263"/>
    </location>
</feature>
<protein>
    <submittedName>
        <fullName evidence="2">RNA polymerase sigma factor SigB</fullName>
    </submittedName>
</protein>
<accession>A0A6J4Q8T5</accession>
<proteinExistence type="predicted"/>
<dbReference type="EMBL" id="CADCUV010000186">
    <property type="protein sequence ID" value="CAA9438050.1"/>
    <property type="molecule type" value="Genomic_DNA"/>
</dbReference>
<feature type="compositionally biased region" description="Low complexity" evidence="1">
    <location>
        <begin position="233"/>
        <end position="248"/>
    </location>
</feature>
<dbReference type="AlphaFoldDB" id="A0A6J4Q8T5"/>
<evidence type="ECO:0000256" key="1">
    <source>
        <dbReference type="SAM" id="MobiDB-lite"/>
    </source>
</evidence>
<feature type="compositionally biased region" description="Low complexity" evidence="1">
    <location>
        <begin position="203"/>
        <end position="212"/>
    </location>
</feature>
<feature type="compositionally biased region" description="Basic and acidic residues" evidence="1">
    <location>
        <begin position="157"/>
        <end position="169"/>
    </location>
</feature>
<reference evidence="2" key="1">
    <citation type="submission" date="2020-02" db="EMBL/GenBank/DDBJ databases">
        <authorList>
            <person name="Meier V. D."/>
        </authorList>
    </citation>
    <scope>NUCLEOTIDE SEQUENCE</scope>
    <source>
        <strain evidence="2">AVDCRST_MAG22</strain>
    </source>
</reference>
<feature type="compositionally biased region" description="Basic residues" evidence="1">
    <location>
        <begin position="170"/>
        <end position="186"/>
    </location>
</feature>
<feature type="compositionally biased region" description="Low complexity" evidence="1">
    <location>
        <begin position="1"/>
        <end position="23"/>
    </location>
</feature>
<feature type="non-terminal residue" evidence="2">
    <location>
        <position position="1"/>
    </location>
</feature>
<gene>
    <name evidence="2" type="ORF">AVDCRST_MAG22-3831</name>
</gene>